<dbReference type="SUPFAM" id="SSF53597">
    <property type="entry name" value="Dihydrofolate reductase-like"/>
    <property type="match status" value="1"/>
</dbReference>
<evidence type="ECO:0000256" key="2">
    <source>
        <dbReference type="ARBA" id="ARBA00022857"/>
    </source>
</evidence>
<dbReference type="GO" id="GO:0008703">
    <property type="term" value="F:5-amino-6-(5-phosphoribosylamino)uracil reductase activity"/>
    <property type="evidence" value="ECO:0007669"/>
    <property type="project" value="InterPro"/>
</dbReference>
<dbReference type="GO" id="GO:0009231">
    <property type="term" value="P:riboflavin biosynthetic process"/>
    <property type="evidence" value="ECO:0007669"/>
    <property type="project" value="InterPro"/>
</dbReference>
<organism evidence="5">
    <name type="scientific">freshwater metagenome</name>
    <dbReference type="NCBI Taxonomy" id="449393"/>
    <lineage>
        <taxon>unclassified sequences</taxon>
        <taxon>metagenomes</taxon>
        <taxon>ecological metagenomes</taxon>
    </lineage>
</organism>
<keyword evidence="3" id="KW-0560">Oxidoreductase</keyword>
<keyword evidence="2" id="KW-0521">NADP</keyword>
<reference evidence="5" key="1">
    <citation type="submission" date="2020-05" db="EMBL/GenBank/DDBJ databases">
        <authorList>
            <person name="Chiriac C."/>
            <person name="Salcher M."/>
            <person name="Ghai R."/>
            <person name="Kavagutti S V."/>
        </authorList>
    </citation>
    <scope>NUCLEOTIDE SEQUENCE</scope>
</reference>
<evidence type="ECO:0000259" key="4">
    <source>
        <dbReference type="Pfam" id="PF01872"/>
    </source>
</evidence>
<dbReference type="PANTHER" id="PTHR38011">
    <property type="entry name" value="DIHYDROFOLATE REDUCTASE FAMILY PROTEIN (AFU_ORTHOLOGUE AFUA_8G06820)"/>
    <property type="match status" value="1"/>
</dbReference>
<evidence type="ECO:0000313" key="5">
    <source>
        <dbReference type="EMBL" id="CAB4596880.1"/>
    </source>
</evidence>
<dbReference type="Pfam" id="PF01872">
    <property type="entry name" value="RibD_C"/>
    <property type="match status" value="1"/>
</dbReference>
<feature type="domain" description="Bacterial bifunctional deaminase-reductase C-terminal" evidence="4">
    <location>
        <begin position="29"/>
        <end position="207"/>
    </location>
</feature>
<dbReference type="InterPro" id="IPR050765">
    <property type="entry name" value="Riboflavin_Biosynth_HTPR"/>
</dbReference>
<dbReference type="Gene3D" id="3.40.430.10">
    <property type="entry name" value="Dihydrofolate Reductase, subunit A"/>
    <property type="match status" value="1"/>
</dbReference>
<dbReference type="InterPro" id="IPR024072">
    <property type="entry name" value="DHFR-like_dom_sf"/>
</dbReference>
<evidence type="ECO:0000256" key="1">
    <source>
        <dbReference type="ARBA" id="ARBA00005104"/>
    </source>
</evidence>
<dbReference type="AlphaFoldDB" id="A0A6J6G8P3"/>
<dbReference type="EMBL" id="CAEZSR010000279">
    <property type="protein sequence ID" value="CAB4596880.1"/>
    <property type="molecule type" value="Genomic_DNA"/>
</dbReference>
<accession>A0A6J6G8P3</accession>
<dbReference type="PANTHER" id="PTHR38011:SF7">
    <property type="entry name" value="2,5-DIAMINO-6-RIBOSYLAMINO-4(3H)-PYRIMIDINONE 5'-PHOSPHATE REDUCTASE"/>
    <property type="match status" value="1"/>
</dbReference>
<protein>
    <submittedName>
        <fullName evidence="5">Unannotated protein</fullName>
    </submittedName>
</protein>
<gene>
    <name evidence="5" type="ORF">UFOPK1493_04060</name>
</gene>
<comment type="pathway">
    <text evidence="1">Cofactor biosynthesis; riboflavin biosynthesis.</text>
</comment>
<name>A0A6J6G8P3_9ZZZZ</name>
<evidence type="ECO:0000256" key="3">
    <source>
        <dbReference type="ARBA" id="ARBA00023002"/>
    </source>
</evidence>
<dbReference type="InterPro" id="IPR002734">
    <property type="entry name" value="RibDG_C"/>
</dbReference>
<proteinExistence type="predicted"/>
<sequence length="221" mass="23214">MRRLHPHPADRITVAEAYGVPRPRPSHRPWVGVCMVSSLDGSTVVEDTSRALSSPADTAVLLGLRQLADLIVVGAATVRMEGYGAPSKAGQRIGIVSRRGDGLDFTAELFTSGAGFLIVPEDAPDLPVETVRAGTGAVDLPGAFAQLDAYFVQCEGGAVLNAAMAAADLIDELNLTVSPVISGGAGPRLTAGAPDVLHRMDLAHLCEDDGFLFTRYVRRRG</sequence>